<keyword evidence="1" id="KW-0732">Signal</keyword>
<dbReference type="AlphaFoldDB" id="A0A1Q2YGE2"/>
<dbReference type="InterPro" id="IPR003877">
    <property type="entry name" value="SPRY_dom"/>
</dbReference>
<evidence type="ECO:0000256" key="1">
    <source>
        <dbReference type="SAM" id="SignalP"/>
    </source>
</evidence>
<dbReference type="OrthoDB" id="258495at2759"/>
<reference evidence="3 4" key="1">
    <citation type="submission" date="2016-08" db="EMBL/GenBank/DDBJ databases">
        <title>Whole genome shotgun sequence of Pichia membranifaciens KS47-1.</title>
        <authorList>
            <person name="Konishi M."/>
            <person name="Ishida M."/>
            <person name="Arakawa T."/>
            <person name="Kato Y."/>
            <person name="Horiuchi J."/>
        </authorList>
    </citation>
    <scope>NUCLEOTIDE SEQUENCE [LARGE SCALE GENOMIC DNA]</scope>
    <source>
        <strain evidence="3 4">KS47-1</strain>
    </source>
</reference>
<feature type="signal peptide" evidence="1">
    <location>
        <begin position="1"/>
        <end position="16"/>
    </location>
</feature>
<evidence type="ECO:0000259" key="2">
    <source>
        <dbReference type="PROSITE" id="PS50188"/>
    </source>
</evidence>
<feature type="domain" description="B30.2/SPRY" evidence="2">
    <location>
        <begin position="69"/>
        <end position="268"/>
    </location>
</feature>
<evidence type="ECO:0000313" key="3">
    <source>
        <dbReference type="EMBL" id="GAV28627.1"/>
    </source>
</evidence>
<organism evidence="3 4">
    <name type="scientific">Pichia membranifaciens</name>
    <dbReference type="NCBI Taxonomy" id="4926"/>
    <lineage>
        <taxon>Eukaryota</taxon>
        <taxon>Fungi</taxon>
        <taxon>Dikarya</taxon>
        <taxon>Ascomycota</taxon>
        <taxon>Saccharomycotina</taxon>
        <taxon>Pichiomycetes</taxon>
        <taxon>Pichiales</taxon>
        <taxon>Pichiaceae</taxon>
        <taxon>Pichia</taxon>
    </lineage>
</organism>
<dbReference type="PROSITE" id="PS50188">
    <property type="entry name" value="B302_SPRY"/>
    <property type="match status" value="1"/>
</dbReference>
<feature type="chain" id="PRO_5012885296" description="B30.2/SPRY domain-containing protein" evidence="1">
    <location>
        <begin position="17"/>
        <end position="371"/>
    </location>
</feature>
<dbReference type="InterPro" id="IPR013320">
    <property type="entry name" value="ConA-like_dom_sf"/>
</dbReference>
<evidence type="ECO:0000313" key="4">
    <source>
        <dbReference type="Proteomes" id="UP000186136"/>
    </source>
</evidence>
<comment type="caution">
    <text evidence="3">The sequence shown here is derived from an EMBL/GenBank/DDBJ whole genome shotgun (WGS) entry which is preliminary data.</text>
</comment>
<keyword evidence="4" id="KW-1185">Reference proteome</keyword>
<dbReference type="EMBL" id="BDGI01000074">
    <property type="protein sequence ID" value="GAV28627.1"/>
    <property type="molecule type" value="Genomic_DNA"/>
</dbReference>
<proteinExistence type="predicted"/>
<name>A0A1Q2YGE2_9ASCO</name>
<dbReference type="Proteomes" id="UP000186136">
    <property type="component" value="Unassembled WGS sequence"/>
</dbReference>
<dbReference type="InterPro" id="IPR001870">
    <property type="entry name" value="B30.2/SPRY"/>
</dbReference>
<dbReference type="SUPFAM" id="SSF49899">
    <property type="entry name" value="Concanavalin A-like lectins/glucanases"/>
    <property type="match status" value="1"/>
</dbReference>
<accession>A0A1Q2YGE2</accession>
<protein>
    <recommendedName>
        <fullName evidence="2">B30.2/SPRY domain-containing protein</fullName>
    </recommendedName>
</protein>
<dbReference type="InterPro" id="IPR043136">
    <property type="entry name" value="B30.2/SPRY_sf"/>
</dbReference>
<dbReference type="Gene3D" id="2.60.120.920">
    <property type="match status" value="1"/>
</dbReference>
<dbReference type="Pfam" id="PF00622">
    <property type="entry name" value="SPRY"/>
    <property type="match status" value="1"/>
</dbReference>
<sequence length="371" mass="41796">MLVMLLTVALIQGCCGSRGTEPLDDTEESDLQYDDATEIENDASALRTMSPDEQEIYFQAKEYIKLNGFARMDLAPWQKDMIKEKGVHAWSLDTLLDNQHSVSVENKTEITFNNRNIPASVQSNLPIPFTKDVHYIEFKIFDIPEQFKGNTLISLSLSTFPYPSFVLPGRYLHSLAYDSNGDRRHNNPFVLADLKAGHDIFPSLEEGDVVGIGIKKYSRAVFFTRNGKKLSESKIGGHVKLPRSVQLFPTVGSINPCRIDVNFGQMGFVFIEANVKKWALAPLRGCEVPPPLYTKFNHDVLLDCSDVEDSELPEFEDVVQSGMVRPAEFTDDERGDDEVTLDTIEQPPNYDHLIQDEIREAMGESIDDLDP</sequence>
<gene>
    <name evidence="3" type="ORF">PMKS-002100</name>
</gene>
<dbReference type="SMART" id="SM00449">
    <property type="entry name" value="SPRY"/>
    <property type="match status" value="1"/>
</dbReference>